<dbReference type="EMBL" id="NJHN03000008">
    <property type="protein sequence ID" value="KAH9426827.1"/>
    <property type="molecule type" value="Genomic_DNA"/>
</dbReference>
<keyword evidence="2" id="KW-1185">Reference proteome</keyword>
<sequence length="76" mass="8851">MNKYFLWTSLNIVDMIFTNDYGTFKTKSLMNESIIIMIMMRKGFSEKKIAQYSLAQFDLINSLSCLSIHAVIFVQI</sequence>
<accession>A0ABQ8JW68</accession>
<proteinExistence type="predicted"/>
<gene>
    <name evidence="1" type="ORF">DERP_002927</name>
</gene>
<reference evidence="1 2" key="2">
    <citation type="journal article" date="2022" name="Mol. Biol. Evol.">
        <title>Comparative Genomics Reveals Insights into the Divergent Evolution of Astigmatic Mites and Household Pest Adaptations.</title>
        <authorList>
            <person name="Xiong Q."/>
            <person name="Wan A.T."/>
            <person name="Liu X."/>
            <person name="Fung C.S."/>
            <person name="Xiao X."/>
            <person name="Malainual N."/>
            <person name="Hou J."/>
            <person name="Wang L."/>
            <person name="Wang M."/>
            <person name="Yang K.Y."/>
            <person name="Cui Y."/>
            <person name="Leung E.L."/>
            <person name="Nong W."/>
            <person name="Shin S.K."/>
            <person name="Au S.W."/>
            <person name="Jeong K.Y."/>
            <person name="Chew F.T."/>
            <person name="Hui J.H."/>
            <person name="Leung T.F."/>
            <person name="Tungtrongchitr A."/>
            <person name="Zhong N."/>
            <person name="Liu Z."/>
            <person name="Tsui S.K."/>
        </authorList>
    </citation>
    <scope>NUCLEOTIDE SEQUENCE [LARGE SCALE GENOMIC DNA]</scope>
    <source>
        <strain evidence="1">Derp</strain>
    </source>
</reference>
<organism evidence="1 2">
    <name type="scientific">Dermatophagoides pteronyssinus</name>
    <name type="common">European house dust mite</name>
    <dbReference type="NCBI Taxonomy" id="6956"/>
    <lineage>
        <taxon>Eukaryota</taxon>
        <taxon>Metazoa</taxon>
        <taxon>Ecdysozoa</taxon>
        <taxon>Arthropoda</taxon>
        <taxon>Chelicerata</taxon>
        <taxon>Arachnida</taxon>
        <taxon>Acari</taxon>
        <taxon>Acariformes</taxon>
        <taxon>Sarcoptiformes</taxon>
        <taxon>Astigmata</taxon>
        <taxon>Psoroptidia</taxon>
        <taxon>Analgoidea</taxon>
        <taxon>Pyroglyphidae</taxon>
        <taxon>Dermatophagoidinae</taxon>
        <taxon>Dermatophagoides</taxon>
    </lineage>
</organism>
<evidence type="ECO:0000313" key="1">
    <source>
        <dbReference type="EMBL" id="KAH9426827.1"/>
    </source>
</evidence>
<evidence type="ECO:0000313" key="2">
    <source>
        <dbReference type="Proteomes" id="UP000887458"/>
    </source>
</evidence>
<dbReference type="Proteomes" id="UP000887458">
    <property type="component" value="Unassembled WGS sequence"/>
</dbReference>
<protein>
    <submittedName>
        <fullName evidence="1">Uncharacterized protein</fullName>
    </submittedName>
</protein>
<reference evidence="1 2" key="1">
    <citation type="journal article" date="2018" name="J. Allergy Clin. Immunol.">
        <title>High-quality assembly of Dermatophagoides pteronyssinus genome and transcriptome reveals a wide range of novel allergens.</title>
        <authorList>
            <person name="Liu X.Y."/>
            <person name="Yang K.Y."/>
            <person name="Wang M.Q."/>
            <person name="Kwok J.S."/>
            <person name="Zeng X."/>
            <person name="Yang Z."/>
            <person name="Xiao X.J."/>
            <person name="Lau C.P."/>
            <person name="Li Y."/>
            <person name="Huang Z.M."/>
            <person name="Ba J.G."/>
            <person name="Yim A.K."/>
            <person name="Ouyang C.Y."/>
            <person name="Ngai S.M."/>
            <person name="Chan T.F."/>
            <person name="Leung E.L."/>
            <person name="Liu L."/>
            <person name="Liu Z.G."/>
            <person name="Tsui S.K."/>
        </authorList>
    </citation>
    <scope>NUCLEOTIDE SEQUENCE [LARGE SCALE GENOMIC DNA]</scope>
    <source>
        <strain evidence="1">Derp</strain>
    </source>
</reference>
<name>A0ABQ8JW68_DERPT</name>
<comment type="caution">
    <text evidence="1">The sequence shown here is derived from an EMBL/GenBank/DDBJ whole genome shotgun (WGS) entry which is preliminary data.</text>
</comment>